<name>A0A9X3PMQ3_9ACTN</name>
<dbReference type="RefSeq" id="WP_270122214.1">
    <property type="nucleotide sequence ID" value="NZ_BAAAOM010000008.1"/>
</dbReference>
<gene>
    <name evidence="3" type="ORF">J2S69_003586</name>
    <name evidence="2" type="ORF">O2L01_12195</name>
</gene>
<organism evidence="2 4">
    <name type="scientific">Glycomyces lechevalierae</name>
    <dbReference type="NCBI Taxonomy" id="256034"/>
    <lineage>
        <taxon>Bacteria</taxon>
        <taxon>Bacillati</taxon>
        <taxon>Actinomycetota</taxon>
        <taxon>Actinomycetes</taxon>
        <taxon>Glycomycetales</taxon>
        <taxon>Glycomycetaceae</taxon>
        <taxon>Glycomyces</taxon>
    </lineage>
</organism>
<reference evidence="2" key="1">
    <citation type="submission" date="2022-12" db="EMBL/GenBank/DDBJ databases">
        <title>Gycomyces niveus sp.nov., a novel actinomycete isolated from soil in Shouguang.</title>
        <authorList>
            <person name="Yang X."/>
        </authorList>
    </citation>
    <scope>NUCLEOTIDE SEQUENCE</scope>
    <source>
        <strain evidence="2">DSM 44724</strain>
    </source>
</reference>
<dbReference type="Proteomes" id="UP001183604">
    <property type="component" value="Unassembled WGS sequence"/>
</dbReference>
<evidence type="ECO:0000313" key="4">
    <source>
        <dbReference type="Proteomes" id="UP001145799"/>
    </source>
</evidence>
<evidence type="ECO:0000313" key="3">
    <source>
        <dbReference type="EMBL" id="MDR7339867.1"/>
    </source>
</evidence>
<evidence type="ECO:0000313" key="2">
    <source>
        <dbReference type="EMBL" id="MDA1385747.1"/>
    </source>
</evidence>
<feature type="compositionally biased region" description="Basic and acidic residues" evidence="1">
    <location>
        <begin position="178"/>
        <end position="197"/>
    </location>
</feature>
<sequence>MPAVLRGTLQSILGGTTESCGTGRNYSGRCLEGPEFFRYNDDDRASAQELYGLMAERYEADRGCLPFRTTDPGSTSPADWSNATDVDFGVLKKCHGTILPITQREYERVGDAAADVVVSTGCGTKALAAAAAGAPAARLPRRGGPCRRNLRVMFPLPKSGSVGWGSRAAPYAAPRLAKRTDPMEKSPLEDVRGEHER</sequence>
<reference evidence="3 5" key="2">
    <citation type="submission" date="2023-07" db="EMBL/GenBank/DDBJ databases">
        <title>Sequencing the genomes of 1000 actinobacteria strains.</title>
        <authorList>
            <person name="Klenk H.-P."/>
        </authorList>
    </citation>
    <scope>NUCLEOTIDE SEQUENCE [LARGE SCALE GENOMIC DNA]</scope>
    <source>
        <strain evidence="3 5">DSM 44724</strain>
    </source>
</reference>
<evidence type="ECO:0000256" key="1">
    <source>
        <dbReference type="SAM" id="MobiDB-lite"/>
    </source>
</evidence>
<dbReference type="Proteomes" id="UP001145799">
    <property type="component" value="Unassembled WGS sequence"/>
</dbReference>
<dbReference type="EMBL" id="JAVDYD010000001">
    <property type="protein sequence ID" value="MDR7339867.1"/>
    <property type="molecule type" value="Genomic_DNA"/>
</dbReference>
<dbReference type="AlphaFoldDB" id="A0A9X3PMQ3"/>
<comment type="caution">
    <text evidence="2">The sequence shown here is derived from an EMBL/GenBank/DDBJ whole genome shotgun (WGS) entry which is preliminary data.</text>
</comment>
<proteinExistence type="predicted"/>
<keyword evidence="5" id="KW-1185">Reference proteome</keyword>
<protein>
    <submittedName>
        <fullName evidence="2">Uncharacterized protein</fullName>
    </submittedName>
</protein>
<feature type="region of interest" description="Disordered" evidence="1">
    <location>
        <begin position="172"/>
        <end position="197"/>
    </location>
</feature>
<dbReference type="EMBL" id="JAPZVQ010000006">
    <property type="protein sequence ID" value="MDA1385747.1"/>
    <property type="molecule type" value="Genomic_DNA"/>
</dbReference>
<evidence type="ECO:0000313" key="5">
    <source>
        <dbReference type="Proteomes" id="UP001183604"/>
    </source>
</evidence>
<accession>A0A9X3PMQ3</accession>